<sequence>MAEKKKKAGIFGLIKESLNQTGGCCGPGETCGPECAPPKKENKTKKESNDGEKK</sequence>
<proteinExistence type="predicted"/>
<evidence type="ECO:0000256" key="1">
    <source>
        <dbReference type="SAM" id="MobiDB-lite"/>
    </source>
</evidence>
<name>A0ABR6YUA7_9FIRM</name>
<protein>
    <recommendedName>
        <fullName evidence="4">Bacteriocin</fullName>
    </recommendedName>
</protein>
<gene>
    <name evidence="2" type="ORF">GH811_03935</name>
</gene>
<dbReference type="Proteomes" id="UP000622405">
    <property type="component" value="Unassembled WGS sequence"/>
</dbReference>
<comment type="caution">
    <text evidence="2">The sequence shown here is derived from an EMBL/GenBank/DDBJ whole genome shotgun (WGS) entry which is preliminary data.</text>
</comment>
<evidence type="ECO:0008006" key="4">
    <source>
        <dbReference type="Google" id="ProtNLM"/>
    </source>
</evidence>
<organism evidence="2 3">
    <name type="scientific">Acetobacterium malicum</name>
    <dbReference type="NCBI Taxonomy" id="52692"/>
    <lineage>
        <taxon>Bacteria</taxon>
        <taxon>Bacillati</taxon>
        <taxon>Bacillota</taxon>
        <taxon>Clostridia</taxon>
        <taxon>Eubacteriales</taxon>
        <taxon>Eubacteriaceae</taxon>
        <taxon>Acetobacterium</taxon>
    </lineage>
</organism>
<dbReference type="RefSeq" id="WP_186893367.1">
    <property type="nucleotide sequence ID" value="NZ_WJBE01000002.1"/>
</dbReference>
<evidence type="ECO:0000313" key="2">
    <source>
        <dbReference type="EMBL" id="MBC3898763.1"/>
    </source>
</evidence>
<accession>A0ABR6YUA7</accession>
<reference evidence="2 3" key="1">
    <citation type="journal article" date="2020" name="mSystems">
        <title>Defining Genomic and Predicted Metabolic Features of the Acetobacterium Genus.</title>
        <authorList>
            <person name="Ross D.E."/>
            <person name="Marshall C.W."/>
            <person name="Gulliver D."/>
            <person name="May H.D."/>
            <person name="Norman R.S."/>
        </authorList>
    </citation>
    <scope>NUCLEOTIDE SEQUENCE [LARGE SCALE GENOMIC DNA]</scope>
    <source>
        <strain evidence="2 3">DSM 4132</strain>
    </source>
</reference>
<feature type="compositionally biased region" description="Basic and acidic residues" evidence="1">
    <location>
        <begin position="37"/>
        <end position="54"/>
    </location>
</feature>
<dbReference type="EMBL" id="WJBE01000002">
    <property type="protein sequence ID" value="MBC3898763.1"/>
    <property type="molecule type" value="Genomic_DNA"/>
</dbReference>
<keyword evidence="3" id="KW-1185">Reference proteome</keyword>
<feature type="region of interest" description="Disordered" evidence="1">
    <location>
        <begin position="30"/>
        <end position="54"/>
    </location>
</feature>
<evidence type="ECO:0000313" key="3">
    <source>
        <dbReference type="Proteomes" id="UP000622405"/>
    </source>
</evidence>